<evidence type="ECO:0000313" key="3">
    <source>
        <dbReference type="Proteomes" id="UP001193501"/>
    </source>
</evidence>
<keyword evidence="3" id="KW-1185">Reference proteome</keyword>
<evidence type="ECO:0000256" key="1">
    <source>
        <dbReference type="SAM" id="Phobius"/>
    </source>
</evidence>
<organism evidence="2 3">
    <name type="scientific">Stagnihabitans tardus</name>
    <dbReference type="NCBI Taxonomy" id="2699202"/>
    <lineage>
        <taxon>Bacteria</taxon>
        <taxon>Pseudomonadati</taxon>
        <taxon>Pseudomonadota</taxon>
        <taxon>Alphaproteobacteria</taxon>
        <taxon>Rhodobacterales</taxon>
        <taxon>Paracoccaceae</taxon>
        <taxon>Stagnihabitans</taxon>
    </lineage>
</organism>
<keyword evidence="1" id="KW-0812">Transmembrane</keyword>
<evidence type="ECO:0000313" key="2">
    <source>
        <dbReference type="EMBL" id="NBZ86586.1"/>
    </source>
</evidence>
<proteinExistence type="predicted"/>
<dbReference type="Proteomes" id="UP001193501">
    <property type="component" value="Unassembled WGS sequence"/>
</dbReference>
<dbReference type="RefSeq" id="WP_168773386.1">
    <property type="nucleotide sequence ID" value="NZ_JAABNR010000002.1"/>
</dbReference>
<sequence length="122" mass="13359">MTPRTAPGRLTVIQLALCLSWLPWAFVGVHLVPGEAAFLLRVQETSLAEAQALYHLRMHVFSGGLLICSLAGTGAAIFGLVNRQALRTPRLVSLGLLGFAIWGLLQWFGSLMFWTPPWVLFG</sequence>
<name>A0AAE5BTD8_9RHOB</name>
<keyword evidence="1" id="KW-0472">Membrane</keyword>
<protein>
    <submittedName>
        <fullName evidence="2">Uncharacterized protein</fullName>
    </submittedName>
</protein>
<comment type="caution">
    <text evidence="2">The sequence shown here is derived from an EMBL/GenBank/DDBJ whole genome shotgun (WGS) entry which is preliminary data.</text>
</comment>
<feature type="transmembrane region" description="Helical" evidence="1">
    <location>
        <begin position="93"/>
        <end position="114"/>
    </location>
</feature>
<dbReference type="AlphaFoldDB" id="A0AAE5BTD8"/>
<feature type="transmembrane region" description="Helical" evidence="1">
    <location>
        <begin position="58"/>
        <end position="81"/>
    </location>
</feature>
<dbReference type="EMBL" id="JAABNR010000002">
    <property type="protein sequence ID" value="NBZ86586.1"/>
    <property type="molecule type" value="Genomic_DNA"/>
</dbReference>
<accession>A0AAE5BTD8</accession>
<keyword evidence="1" id="KW-1133">Transmembrane helix</keyword>
<gene>
    <name evidence="2" type="ORF">GV832_03260</name>
</gene>
<reference evidence="2" key="1">
    <citation type="submission" date="2020-01" db="EMBL/GenBank/DDBJ databases">
        <authorList>
            <person name="Chen W.-M."/>
        </authorList>
    </citation>
    <scope>NUCLEOTIDE SEQUENCE</scope>
    <source>
        <strain evidence="2">CYK-10</strain>
    </source>
</reference>